<accession>W2YXL6</accession>
<comment type="caution">
    <text evidence="1">The sequence shown here is derived from an EMBL/GenBank/DDBJ whole genome shotgun (WGS) entry which is preliminary data.</text>
</comment>
<gene>
    <name evidence="1" type="ORF">F442_12694</name>
</gene>
<organism evidence="1 2">
    <name type="scientific">Phytophthora nicotianae P10297</name>
    <dbReference type="NCBI Taxonomy" id="1317064"/>
    <lineage>
        <taxon>Eukaryota</taxon>
        <taxon>Sar</taxon>
        <taxon>Stramenopiles</taxon>
        <taxon>Oomycota</taxon>
        <taxon>Peronosporomycetes</taxon>
        <taxon>Peronosporales</taxon>
        <taxon>Peronosporaceae</taxon>
        <taxon>Phytophthora</taxon>
    </lineage>
</organism>
<name>W2YXL6_PHYNI</name>
<dbReference type="AlphaFoldDB" id="W2YXL6"/>
<dbReference type="EMBL" id="ANIY01002623">
    <property type="protein sequence ID" value="ETP39882.1"/>
    <property type="molecule type" value="Genomic_DNA"/>
</dbReference>
<sequence length="72" mass="7980">VELLDIAGRGWRKELSDASLSFVREPQLEEGRFRKSGAGPNHKLKSYESQVLEYFDSCMADGAALFTEATLG</sequence>
<evidence type="ECO:0000313" key="1">
    <source>
        <dbReference type="EMBL" id="ETP39882.1"/>
    </source>
</evidence>
<proteinExistence type="predicted"/>
<protein>
    <submittedName>
        <fullName evidence="1">Uncharacterized protein</fullName>
    </submittedName>
</protein>
<feature type="non-terminal residue" evidence="1">
    <location>
        <position position="1"/>
    </location>
</feature>
<evidence type="ECO:0000313" key="2">
    <source>
        <dbReference type="Proteomes" id="UP000018948"/>
    </source>
</evidence>
<reference evidence="1 2" key="1">
    <citation type="submission" date="2013-11" db="EMBL/GenBank/DDBJ databases">
        <title>The Genome Sequence of Phytophthora parasitica P10297.</title>
        <authorList>
            <consortium name="The Broad Institute Genomics Platform"/>
            <person name="Russ C."/>
            <person name="Tyler B."/>
            <person name="Panabieres F."/>
            <person name="Shan W."/>
            <person name="Tripathy S."/>
            <person name="Grunwald N."/>
            <person name="Machado M."/>
            <person name="Johnson C.S."/>
            <person name="Walker B."/>
            <person name="Young S.K."/>
            <person name="Zeng Q."/>
            <person name="Gargeya S."/>
            <person name="Fitzgerald M."/>
            <person name="Haas B."/>
            <person name="Abouelleil A."/>
            <person name="Allen A.W."/>
            <person name="Alvarado L."/>
            <person name="Arachchi H.M."/>
            <person name="Berlin A.M."/>
            <person name="Chapman S.B."/>
            <person name="Gainer-Dewar J."/>
            <person name="Goldberg J."/>
            <person name="Griggs A."/>
            <person name="Gujja S."/>
            <person name="Hansen M."/>
            <person name="Howarth C."/>
            <person name="Imamovic A."/>
            <person name="Ireland A."/>
            <person name="Larimer J."/>
            <person name="McCowan C."/>
            <person name="Murphy C."/>
            <person name="Pearson M."/>
            <person name="Poon T.W."/>
            <person name="Priest M."/>
            <person name="Roberts A."/>
            <person name="Saif S."/>
            <person name="Shea T."/>
            <person name="Sisk P."/>
            <person name="Sykes S."/>
            <person name="Wortman J."/>
            <person name="Nusbaum C."/>
            <person name="Birren B."/>
        </authorList>
    </citation>
    <scope>NUCLEOTIDE SEQUENCE [LARGE SCALE GENOMIC DNA]</scope>
    <source>
        <strain evidence="1 2">P10297</strain>
    </source>
</reference>
<dbReference type="Proteomes" id="UP000018948">
    <property type="component" value="Unassembled WGS sequence"/>
</dbReference>